<accession>A0AA35WLC8</accession>
<evidence type="ECO:0000256" key="1">
    <source>
        <dbReference type="ARBA" id="ARBA00004123"/>
    </source>
</evidence>
<gene>
    <name evidence="10" type="ORF">GBAR_LOCUS14317</name>
</gene>
<dbReference type="InterPro" id="IPR013087">
    <property type="entry name" value="Znf_C2H2_type"/>
</dbReference>
<comment type="caution">
    <text evidence="10">The sequence shown here is derived from an EMBL/GenBank/DDBJ whole genome shotgun (WGS) entry which is preliminary data.</text>
</comment>
<dbReference type="EMBL" id="CASHTH010002090">
    <property type="protein sequence ID" value="CAI8024654.1"/>
    <property type="molecule type" value="Genomic_DNA"/>
</dbReference>
<dbReference type="SUPFAM" id="SSF57667">
    <property type="entry name" value="beta-beta-alpha zinc fingers"/>
    <property type="match status" value="1"/>
</dbReference>
<keyword evidence="5" id="KW-0862">Zinc</keyword>
<dbReference type="GO" id="GO:0000981">
    <property type="term" value="F:DNA-binding transcription factor activity, RNA polymerase II-specific"/>
    <property type="evidence" value="ECO:0007669"/>
    <property type="project" value="TreeGrafter"/>
</dbReference>
<evidence type="ECO:0000313" key="11">
    <source>
        <dbReference type="Proteomes" id="UP001174909"/>
    </source>
</evidence>
<dbReference type="AlphaFoldDB" id="A0AA35WLC8"/>
<evidence type="ECO:0000313" key="10">
    <source>
        <dbReference type="EMBL" id="CAI8024654.1"/>
    </source>
</evidence>
<dbReference type="GO" id="GO:0008270">
    <property type="term" value="F:zinc ion binding"/>
    <property type="evidence" value="ECO:0007669"/>
    <property type="project" value="UniProtKB-KW"/>
</dbReference>
<sequence length="866" mass="92399">MESLSRQPDLDRLLYQTVVVGPSKPAGLDSTGHVTAHAAAATAATVLTPEKTDASMAGGEREEVQIKLVDKLQATASPAETAAVGGGAESVVDATSQLVEEAGAGALDIAQRRALLLGRTKQRHVCLHCGRECPSKHKLKRHLSTHSEQRPYNCHLCGKSFKWTEYLAKHMRTQHPGVEVPVFVTHGTTSSPSHSCLSPPPAPTSTPSSSSATSSLTQPTLASSQPPDRVYETTNSQLRSSLGGSLHSHAALLSKQTFPEAPPLADELLQPPPSQTPQLSPQIQSQQTPAPSLGNLAQQQTQLLSPQRSSPTTTHQQQQSDILQQLHTQQQQQEQSEKQKLLQQQIQRHQLQQQLRQQQQSAQALNQNQQQQSMQVVGHQVAQQVLQTTQSLVQSAQDLLQTPGTTELTTSHTLQGPVLSGEEISQHQQLQYASPAAGSPQTQPSVVGTESSGQMGGVGGGGTMQVMHPLNHVMNSDATAVVQNMGYMEQNYDHVAPSSGMVYTTDGYQDSSSSSQVFTSPVYNTQSVAQVYQIPPRSQSSLSQEGFTESFTSSTDSVSYASTLTNLPLAQHHHNQGGQQGQTLDTSSFHPPPPPPSQQPQSVMNQQGGGGTGGGGGMTSMNQMNVQSQDANILHMQAQIAQSAFELQSVQMEQSMQGYDATGMIQTAADYRDGSTGGYQEVTNAYQEGTSAYQTATNAYHIQNSGGYQDAGVSYSDHSQATHGQNVLSVTGTASFANANGLELEPSGQMYTTTVAPQNHGLQQMSYSGPVTTDVSSSEVVAYNTQMDSVYTALSADMFQQATIPASAVGGGGRCTTPRTGSGKRQDLPTRHTADTPRCPQPSSADCNCRGIRRGHSPDFIFQPHL</sequence>
<evidence type="ECO:0000256" key="2">
    <source>
        <dbReference type="ARBA" id="ARBA00022723"/>
    </source>
</evidence>
<evidence type="ECO:0000256" key="5">
    <source>
        <dbReference type="ARBA" id="ARBA00022833"/>
    </source>
</evidence>
<dbReference type="FunFam" id="3.30.160.60:FF:000110">
    <property type="entry name" value="Zinc finger protein-like"/>
    <property type="match status" value="1"/>
</dbReference>
<feature type="domain" description="C2H2-type" evidence="9">
    <location>
        <begin position="124"/>
        <end position="151"/>
    </location>
</feature>
<evidence type="ECO:0000256" key="7">
    <source>
        <dbReference type="PROSITE-ProRule" id="PRU00042"/>
    </source>
</evidence>
<feature type="domain" description="C2H2-type" evidence="9">
    <location>
        <begin position="152"/>
        <end position="180"/>
    </location>
</feature>
<dbReference type="PROSITE" id="PS50157">
    <property type="entry name" value="ZINC_FINGER_C2H2_2"/>
    <property type="match status" value="2"/>
</dbReference>
<dbReference type="InterPro" id="IPR036236">
    <property type="entry name" value="Znf_C2H2_sf"/>
</dbReference>
<feature type="compositionally biased region" description="Gly residues" evidence="8">
    <location>
        <begin position="607"/>
        <end position="618"/>
    </location>
</feature>
<feature type="region of interest" description="Disordered" evidence="8">
    <location>
        <begin position="571"/>
        <end position="622"/>
    </location>
</feature>
<feature type="compositionally biased region" description="Polar residues" evidence="8">
    <location>
        <begin position="295"/>
        <end position="304"/>
    </location>
</feature>
<evidence type="ECO:0000256" key="3">
    <source>
        <dbReference type="ARBA" id="ARBA00022737"/>
    </source>
</evidence>
<feature type="region of interest" description="Disordered" evidence="8">
    <location>
        <begin position="263"/>
        <end position="335"/>
    </location>
</feature>
<feature type="region of interest" description="Disordered" evidence="8">
    <location>
        <begin position="183"/>
        <end position="243"/>
    </location>
</feature>
<keyword evidence="3" id="KW-0677">Repeat</keyword>
<feature type="region of interest" description="Disordered" evidence="8">
    <location>
        <begin position="807"/>
        <end position="845"/>
    </location>
</feature>
<evidence type="ECO:0000256" key="4">
    <source>
        <dbReference type="ARBA" id="ARBA00022771"/>
    </source>
</evidence>
<proteinExistence type="predicted"/>
<evidence type="ECO:0000259" key="9">
    <source>
        <dbReference type="PROSITE" id="PS50157"/>
    </source>
</evidence>
<evidence type="ECO:0000256" key="8">
    <source>
        <dbReference type="SAM" id="MobiDB-lite"/>
    </source>
</evidence>
<keyword evidence="2" id="KW-0479">Metal-binding</keyword>
<keyword evidence="6" id="KW-0539">Nucleus</keyword>
<reference evidence="10" key="1">
    <citation type="submission" date="2023-03" db="EMBL/GenBank/DDBJ databases">
        <authorList>
            <person name="Steffen K."/>
            <person name="Cardenas P."/>
        </authorList>
    </citation>
    <scope>NUCLEOTIDE SEQUENCE</scope>
</reference>
<dbReference type="Gene3D" id="3.30.160.60">
    <property type="entry name" value="Classic Zinc Finger"/>
    <property type="match status" value="1"/>
</dbReference>
<comment type="subcellular location">
    <subcellularLocation>
        <location evidence="1">Nucleus</location>
    </subcellularLocation>
</comment>
<name>A0AA35WLC8_GEOBA</name>
<feature type="compositionally biased region" description="Low complexity" evidence="8">
    <location>
        <begin position="305"/>
        <end position="334"/>
    </location>
</feature>
<protein>
    <submittedName>
        <fullName evidence="10">Transcription factor HIVEP2</fullName>
    </submittedName>
</protein>
<dbReference type="PROSITE" id="PS00028">
    <property type="entry name" value="ZINC_FINGER_C2H2_1"/>
    <property type="match status" value="2"/>
</dbReference>
<dbReference type="PANTHER" id="PTHR24394:SF44">
    <property type="entry name" value="ZINC FINGER PROTEIN 271-LIKE"/>
    <property type="match status" value="1"/>
</dbReference>
<organism evidence="10 11">
    <name type="scientific">Geodia barretti</name>
    <name type="common">Barrett's horny sponge</name>
    <dbReference type="NCBI Taxonomy" id="519541"/>
    <lineage>
        <taxon>Eukaryota</taxon>
        <taxon>Metazoa</taxon>
        <taxon>Porifera</taxon>
        <taxon>Demospongiae</taxon>
        <taxon>Heteroscleromorpha</taxon>
        <taxon>Tetractinellida</taxon>
        <taxon>Astrophorina</taxon>
        <taxon>Geodiidae</taxon>
        <taxon>Geodia</taxon>
    </lineage>
</organism>
<feature type="region of interest" description="Disordered" evidence="8">
    <location>
        <begin position="423"/>
        <end position="464"/>
    </location>
</feature>
<dbReference type="PANTHER" id="PTHR24394">
    <property type="entry name" value="ZINC FINGER PROTEIN"/>
    <property type="match status" value="1"/>
</dbReference>
<keyword evidence="11" id="KW-1185">Reference proteome</keyword>
<evidence type="ECO:0000256" key="6">
    <source>
        <dbReference type="ARBA" id="ARBA00023242"/>
    </source>
</evidence>
<dbReference type="Pfam" id="PF00096">
    <property type="entry name" value="zf-C2H2"/>
    <property type="match status" value="1"/>
</dbReference>
<feature type="compositionally biased region" description="Gly residues" evidence="8">
    <location>
        <begin position="454"/>
        <end position="463"/>
    </location>
</feature>
<feature type="compositionally biased region" description="Low complexity" evidence="8">
    <location>
        <begin position="276"/>
        <end position="289"/>
    </location>
</feature>
<dbReference type="Proteomes" id="UP001174909">
    <property type="component" value="Unassembled WGS sequence"/>
</dbReference>
<feature type="compositionally biased region" description="Low complexity" evidence="8">
    <location>
        <begin position="205"/>
        <end position="225"/>
    </location>
</feature>
<feature type="compositionally biased region" description="Basic and acidic residues" evidence="8">
    <location>
        <begin position="824"/>
        <end position="835"/>
    </location>
</feature>
<dbReference type="GO" id="GO:0005634">
    <property type="term" value="C:nucleus"/>
    <property type="evidence" value="ECO:0007669"/>
    <property type="project" value="UniProtKB-SubCell"/>
</dbReference>
<keyword evidence="4 7" id="KW-0863">Zinc-finger</keyword>
<dbReference type="SMART" id="SM00355">
    <property type="entry name" value="ZnF_C2H2"/>
    <property type="match status" value="2"/>
</dbReference>